<dbReference type="eggNOG" id="ENOG5030PYQ">
    <property type="taxonomic scope" value="Bacteria"/>
</dbReference>
<dbReference type="HOGENOM" id="CLU_046825_2_0_10"/>
<dbReference type="RefSeq" id="WP_009781677.1">
    <property type="nucleotide sequence ID" value="NZ_CH672395.1"/>
</dbReference>
<proteinExistence type="predicted"/>
<accession>A3XHP5</accession>
<feature type="transmembrane region" description="Helical" evidence="1">
    <location>
        <begin position="176"/>
        <end position="195"/>
    </location>
</feature>
<dbReference type="AlphaFoldDB" id="A3XHP5"/>
<feature type="transmembrane region" description="Helical" evidence="1">
    <location>
        <begin position="230"/>
        <end position="259"/>
    </location>
</feature>
<dbReference type="Proteomes" id="UP000001601">
    <property type="component" value="Unassembled WGS sequence"/>
</dbReference>
<feature type="transmembrane region" description="Helical" evidence="1">
    <location>
        <begin position="143"/>
        <end position="164"/>
    </location>
</feature>
<keyword evidence="1" id="KW-0472">Membrane</keyword>
<dbReference type="InterPro" id="IPR022134">
    <property type="entry name" value="DUF3667"/>
</dbReference>
<name>A3XHP5_LEEBM</name>
<keyword evidence="1" id="KW-1133">Transmembrane helix</keyword>
<feature type="transmembrane region" description="Helical" evidence="1">
    <location>
        <begin position="201"/>
        <end position="218"/>
    </location>
</feature>
<evidence type="ECO:0000313" key="2">
    <source>
        <dbReference type="EMBL" id="EAQ51198.1"/>
    </source>
</evidence>
<evidence type="ECO:0000313" key="3">
    <source>
        <dbReference type="Proteomes" id="UP000001601"/>
    </source>
</evidence>
<protein>
    <recommendedName>
        <fullName evidence="4">DUF3667 domain-containing protein</fullName>
    </recommendedName>
</protein>
<dbReference type="OrthoDB" id="1143019at2"/>
<organism evidence="2 3">
    <name type="scientific">Leeuwenhoekiella blandensis (strain CECT 7118 / CCUG 51940 / KCTC 22103 / MED217)</name>
    <name type="common">Flavobacterium sp. (strain MED217)</name>
    <dbReference type="NCBI Taxonomy" id="398720"/>
    <lineage>
        <taxon>Bacteria</taxon>
        <taxon>Pseudomonadati</taxon>
        <taxon>Bacteroidota</taxon>
        <taxon>Flavobacteriia</taxon>
        <taxon>Flavobacteriales</taxon>
        <taxon>Flavobacteriaceae</taxon>
        <taxon>Leeuwenhoekiella</taxon>
    </lineage>
</organism>
<dbReference type="STRING" id="398720.MED217_16685"/>
<dbReference type="Pfam" id="PF12412">
    <property type="entry name" value="DUF3667"/>
    <property type="match status" value="1"/>
</dbReference>
<reference evidence="2 3" key="1">
    <citation type="journal article" date="2007" name="Nature">
        <title>Light stimulates growth of proteorhodopsin-containing marine Flavobacteria.</title>
        <authorList>
            <person name="Gomez-Consarnau L."/>
            <person name="Gonzalez J.M."/>
            <person name="Coll-Llado M."/>
            <person name="Gourdon P."/>
            <person name="Pascher T."/>
            <person name="Neutze R."/>
            <person name="Pedros-Alio C."/>
            <person name="Pinhassi J."/>
        </authorList>
    </citation>
    <scope>NUCLEOTIDE SEQUENCE [LARGE SCALE GENOMIC DNA]</scope>
    <source>
        <strain evidence="2 3">MED217</strain>
    </source>
</reference>
<keyword evidence="1" id="KW-0812">Transmembrane</keyword>
<keyword evidence="3" id="KW-1185">Reference proteome</keyword>
<gene>
    <name evidence="2" type="ORF">MED217_16685</name>
</gene>
<evidence type="ECO:0008006" key="4">
    <source>
        <dbReference type="Google" id="ProtNLM"/>
    </source>
</evidence>
<dbReference type="EMBL" id="AANC01000001">
    <property type="protein sequence ID" value="EAQ51198.1"/>
    <property type="molecule type" value="Genomic_DNA"/>
</dbReference>
<comment type="caution">
    <text evidence="2">The sequence shown here is derived from an EMBL/GenBank/DDBJ whole genome shotgun (WGS) entry which is preliminary data.</text>
</comment>
<feature type="transmembrane region" description="Helical" evidence="1">
    <location>
        <begin position="87"/>
        <end position="107"/>
    </location>
</feature>
<sequence length="274" mass="31200">MLPEKNVTFTPVTSCLNCGNPLTDKDFFCNICGAKKIEERFTPKRIVKEAGERVFNIDNTFLRTFKDLFVRPEKVIDGFLAGLRKRYFNAFSYFTIAITISGLQVFVLKKFYPEVVEQMGAIGGNPNAISQAIQDSTMEYQPLIMFATIPFLALMGFVAFLTLRKHNYTEHLIIQLYTYSHLSIVTTLIGLTVLIAGGDYLSFGLFTVLIYIGYNAYVYKRLYQLSIKGIILRTLFFLLLLLVLYVVISVAVVVLTLLIDPELFKEMIQQQQTV</sequence>
<evidence type="ECO:0000256" key="1">
    <source>
        <dbReference type="SAM" id="Phobius"/>
    </source>
</evidence>